<dbReference type="EMBL" id="VOHK01000004">
    <property type="protein sequence ID" value="TWT20372.1"/>
    <property type="molecule type" value="Genomic_DNA"/>
</dbReference>
<gene>
    <name evidence="4" type="ORF">FQY83_11655</name>
</gene>
<reference evidence="4 5" key="1">
    <citation type="journal article" date="2008" name="Int. J. Syst. Evol. Microbiol.">
        <title>Luteimonas marina sp. nov., isolated from seawater.</title>
        <authorList>
            <person name="Baik K.S."/>
            <person name="Park S.C."/>
            <person name="Kim M.S."/>
            <person name="Kim E.M."/>
            <person name="Park C."/>
            <person name="Chun J."/>
            <person name="Seong C.N."/>
        </authorList>
    </citation>
    <scope>NUCLEOTIDE SEQUENCE [LARGE SCALE GENOMIC DNA]</scope>
    <source>
        <strain evidence="4 5">FR1330</strain>
    </source>
</reference>
<organism evidence="4 5">
    <name type="scientific">Luteimonas marina</name>
    <dbReference type="NCBI Taxonomy" id="488485"/>
    <lineage>
        <taxon>Bacteria</taxon>
        <taxon>Pseudomonadati</taxon>
        <taxon>Pseudomonadota</taxon>
        <taxon>Gammaproteobacteria</taxon>
        <taxon>Lysobacterales</taxon>
        <taxon>Lysobacteraceae</taxon>
        <taxon>Luteimonas</taxon>
    </lineage>
</organism>
<sequence length="301" mass="32712">MRLPVLVLLLLAATPAMGQPYRGPIIDVHLHVGPAAPGAPNPATGEPTTAGSDAERERLTLERMRRHGIVLGLVSGPDAYMASMRKAGGDAIWSGAFLDDGRTSLPPPEDLRKAFASGELKVLGEVGAQYHGLDASDPWFEPYLALAEEFDIPVGIHTGLGPPGTPYGCCPDFSVELGNPKLLEPMLKRHPKLRVWLMHAGWPYLQETKALMYVYPQLHADVSVINWIIPRQEFHDYLRALVTAGLGDRLMFGSDQMVWPEAISLAVEGVDSAGFLTPAQKRAIFHDNAARFLKLDPAAGE</sequence>
<dbReference type="AlphaFoldDB" id="A0A5C5U4C9"/>
<dbReference type="Gene3D" id="3.20.20.140">
    <property type="entry name" value="Metal-dependent hydrolases"/>
    <property type="match status" value="1"/>
</dbReference>
<protein>
    <submittedName>
        <fullName evidence="4">Amidohydrolase family protein</fullName>
    </submittedName>
</protein>
<dbReference type="GO" id="GO:0005737">
    <property type="term" value="C:cytoplasm"/>
    <property type="evidence" value="ECO:0007669"/>
    <property type="project" value="TreeGrafter"/>
</dbReference>
<proteinExistence type="predicted"/>
<evidence type="ECO:0000313" key="5">
    <source>
        <dbReference type="Proteomes" id="UP000319980"/>
    </source>
</evidence>
<feature type="signal peptide" evidence="2">
    <location>
        <begin position="1"/>
        <end position="18"/>
    </location>
</feature>
<dbReference type="PANTHER" id="PTHR21240">
    <property type="entry name" value="2-AMINO-3-CARBOXYLMUCONATE-6-SEMIALDEHYDE DECARBOXYLASE"/>
    <property type="match status" value="1"/>
</dbReference>
<dbReference type="GO" id="GO:0016787">
    <property type="term" value="F:hydrolase activity"/>
    <property type="evidence" value="ECO:0007669"/>
    <property type="project" value="UniProtKB-KW"/>
</dbReference>
<keyword evidence="1" id="KW-0456">Lyase</keyword>
<evidence type="ECO:0000256" key="2">
    <source>
        <dbReference type="SAM" id="SignalP"/>
    </source>
</evidence>
<keyword evidence="2" id="KW-0732">Signal</keyword>
<dbReference type="InterPro" id="IPR032465">
    <property type="entry name" value="ACMSD"/>
</dbReference>
<dbReference type="RefSeq" id="WP_146388107.1">
    <property type="nucleotide sequence ID" value="NZ_VOHK01000004.1"/>
</dbReference>
<evidence type="ECO:0000259" key="3">
    <source>
        <dbReference type="Pfam" id="PF04909"/>
    </source>
</evidence>
<dbReference type="Proteomes" id="UP000319980">
    <property type="component" value="Unassembled WGS sequence"/>
</dbReference>
<dbReference type="OrthoDB" id="5450317at2"/>
<accession>A0A5C5U4C9</accession>
<dbReference type="InterPro" id="IPR006680">
    <property type="entry name" value="Amidohydro-rel"/>
</dbReference>
<feature type="domain" description="Amidohydrolase-related" evidence="3">
    <location>
        <begin position="26"/>
        <end position="295"/>
    </location>
</feature>
<dbReference type="GO" id="GO:0019748">
    <property type="term" value="P:secondary metabolic process"/>
    <property type="evidence" value="ECO:0007669"/>
    <property type="project" value="TreeGrafter"/>
</dbReference>
<dbReference type="PANTHER" id="PTHR21240:SF28">
    <property type="entry name" value="ISO-OROTATE DECARBOXYLASE (EUROFUNG)"/>
    <property type="match status" value="1"/>
</dbReference>
<keyword evidence="4" id="KW-0378">Hydrolase</keyword>
<dbReference type="InterPro" id="IPR032466">
    <property type="entry name" value="Metal_Hydrolase"/>
</dbReference>
<dbReference type="Pfam" id="PF04909">
    <property type="entry name" value="Amidohydro_2"/>
    <property type="match status" value="1"/>
</dbReference>
<dbReference type="SUPFAM" id="SSF51556">
    <property type="entry name" value="Metallo-dependent hydrolases"/>
    <property type="match status" value="1"/>
</dbReference>
<keyword evidence="5" id="KW-1185">Reference proteome</keyword>
<name>A0A5C5U4C9_9GAMM</name>
<evidence type="ECO:0000256" key="1">
    <source>
        <dbReference type="ARBA" id="ARBA00023239"/>
    </source>
</evidence>
<comment type="caution">
    <text evidence="4">The sequence shown here is derived from an EMBL/GenBank/DDBJ whole genome shotgun (WGS) entry which is preliminary data.</text>
</comment>
<dbReference type="GO" id="GO:0016831">
    <property type="term" value="F:carboxy-lyase activity"/>
    <property type="evidence" value="ECO:0007669"/>
    <property type="project" value="InterPro"/>
</dbReference>
<evidence type="ECO:0000313" key="4">
    <source>
        <dbReference type="EMBL" id="TWT20372.1"/>
    </source>
</evidence>
<feature type="chain" id="PRO_5022946682" evidence="2">
    <location>
        <begin position="19"/>
        <end position="301"/>
    </location>
</feature>